<name>A0A8K0KFC3_LADFU</name>
<dbReference type="EMBL" id="KZ308693">
    <property type="protein sequence ID" value="KAG8233174.1"/>
    <property type="molecule type" value="Genomic_DNA"/>
</dbReference>
<dbReference type="AlphaFoldDB" id="A0A8K0KFC3"/>
<dbReference type="PANTHER" id="PTHR22954">
    <property type="entry name" value="RETROVIRAL PROTEASE-RELATED"/>
    <property type="match status" value="1"/>
</dbReference>
<dbReference type="Proteomes" id="UP000792457">
    <property type="component" value="Unassembled WGS sequence"/>
</dbReference>
<protein>
    <submittedName>
        <fullName evidence="1">Uncharacterized protein</fullName>
    </submittedName>
</protein>
<accession>A0A8K0KFC3</accession>
<dbReference type="Pfam" id="PF03564">
    <property type="entry name" value="DUF1759"/>
    <property type="match status" value="1"/>
</dbReference>
<keyword evidence="2" id="KW-1185">Reference proteome</keyword>
<proteinExistence type="predicted"/>
<organism evidence="1 2">
    <name type="scientific">Ladona fulva</name>
    <name type="common">Scarce chaser dragonfly</name>
    <name type="synonym">Libellula fulva</name>
    <dbReference type="NCBI Taxonomy" id="123851"/>
    <lineage>
        <taxon>Eukaryota</taxon>
        <taxon>Metazoa</taxon>
        <taxon>Ecdysozoa</taxon>
        <taxon>Arthropoda</taxon>
        <taxon>Hexapoda</taxon>
        <taxon>Insecta</taxon>
        <taxon>Pterygota</taxon>
        <taxon>Palaeoptera</taxon>
        <taxon>Odonata</taxon>
        <taxon>Epiprocta</taxon>
        <taxon>Anisoptera</taxon>
        <taxon>Libelluloidea</taxon>
        <taxon>Libellulidae</taxon>
        <taxon>Ladona</taxon>
    </lineage>
</organism>
<reference evidence="1" key="1">
    <citation type="submission" date="2013-04" db="EMBL/GenBank/DDBJ databases">
        <authorList>
            <person name="Qu J."/>
            <person name="Murali S.C."/>
            <person name="Bandaranaike D."/>
            <person name="Bellair M."/>
            <person name="Blankenburg K."/>
            <person name="Chao H."/>
            <person name="Dinh H."/>
            <person name="Doddapaneni H."/>
            <person name="Downs B."/>
            <person name="Dugan-Rocha S."/>
            <person name="Elkadiri S."/>
            <person name="Gnanaolivu R.D."/>
            <person name="Hernandez B."/>
            <person name="Javaid M."/>
            <person name="Jayaseelan J.C."/>
            <person name="Lee S."/>
            <person name="Li M."/>
            <person name="Ming W."/>
            <person name="Munidasa M."/>
            <person name="Muniz J."/>
            <person name="Nguyen L."/>
            <person name="Ongeri F."/>
            <person name="Osuji N."/>
            <person name="Pu L.-L."/>
            <person name="Puazo M."/>
            <person name="Qu C."/>
            <person name="Quiroz J."/>
            <person name="Raj R."/>
            <person name="Weissenberger G."/>
            <person name="Xin Y."/>
            <person name="Zou X."/>
            <person name="Han Y."/>
            <person name="Richards S."/>
            <person name="Worley K."/>
            <person name="Muzny D."/>
            <person name="Gibbs R."/>
        </authorList>
    </citation>
    <scope>NUCLEOTIDE SEQUENCE</scope>
    <source>
        <strain evidence="1">Sampled in the wild</strain>
    </source>
</reference>
<gene>
    <name evidence="1" type="ORF">J437_LFUL008937</name>
</gene>
<comment type="caution">
    <text evidence="1">The sequence shown here is derived from an EMBL/GenBank/DDBJ whole genome shotgun (WGS) entry which is preliminary data.</text>
</comment>
<sequence>MDSFYDKQRSYLKKISNSFINFKKEGAAKMNRGACKVRMEVIDNYWQKIMQNHDHILESEYSDPNHEYFVSDFYDKAEEIYLQRKGEFEEFLINLTSGHLTTERDRAESFPNNAADQLVKLPLPELPKFSGNFREWETFRDLMKSMVIDRRDLSNVAKFQYLKGSLSGEASDLIRTIPITEENFVLAWHSLQTYYENTRRLINAHIATLIDLKPMQRESTSELRRIYSGTVNPLLALEALQRPVSHWDDLIVFLTERKLDAETRRSWEVKLEDCSDQQGYHDRMNFPLISETMVGCEPCIFIVAYLEMLLNNKQRNAIF</sequence>
<evidence type="ECO:0000313" key="1">
    <source>
        <dbReference type="EMBL" id="KAG8233174.1"/>
    </source>
</evidence>
<reference evidence="1" key="2">
    <citation type="submission" date="2017-10" db="EMBL/GenBank/DDBJ databases">
        <title>Ladona fulva Genome sequencing and assembly.</title>
        <authorList>
            <person name="Murali S."/>
            <person name="Richards S."/>
            <person name="Bandaranaike D."/>
            <person name="Bellair M."/>
            <person name="Blankenburg K."/>
            <person name="Chao H."/>
            <person name="Dinh H."/>
            <person name="Doddapaneni H."/>
            <person name="Dugan-Rocha S."/>
            <person name="Elkadiri S."/>
            <person name="Gnanaolivu R."/>
            <person name="Hernandez B."/>
            <person name="Skinner E."/>
            <person name="Javaid M."/>
            <person name="Lee S."/>
            <person name="Li M."/>
            <person name="Ming W."/>
            <person name="Munidasa M."/>
            <person name="Muniz J."/>
            <person name="Nguyen L."/>
            <person name="Hughes D."/>
            <person name="Osuji N."/>
            <person name="Pu L.-L."/>
            <person name="Puazo M."/>
            <person name="Qu C."/>
            <person name="Quiroz J."/>
            <person name="Raj R."/>
            <person name="Weissenberger G."/>
            <person name="Xin Y."/>
            <person name="Zou X."/>
            <person name="Han Y."/>
            <person name="Worley K."/>
            <person name="Muzny D."/>
            <person name="Gibbs R."/>
        </authorList>
    </citation>
    <scope>NUCLEOTIDE SEQUENCE</scope>
    <source>
        <strain evidence="1">Sampled in the wild</strain>
    </source>
</reference>
<evidence type="ECO:0000313" key="2">
    <source>
        <dbReference type="Proteomes" id="UP000792457"/>
    </source>
</evidence>
<dbReference type="OrthoDB" id="7994850at2759"/>
<dbReference type="InterPro" id="IPR005312">
    <property type="entry name" value="DUF1759"/>
</dbReference>
<dbReference type="PANTHER" id="PTHR22954:SF3">
    <property type="entry name" value="PROTEIN CBG08539"/>
    <property type="match status" value="1"/>
</dbReference>